<dbReference type="InterPro" id="IPR016454">
    <property type="entry name" value="Cysteine_dSase"/>
</dbReference>
<dbReference type="EMBL" id="JH413849">
    <property type="protein sequence ID" value="EHL29197.1"/>
    <property type="molecule type" value="Genomic_DNA"/>
</dbReference>
<dbReference type="GO" id="GO:0046872">
    <property type="term" value="F:metal ion binding"/>
    <property type="evidence" value="ECO:0007669"/>
    <property type="project" value="UniProtKB-KW"/>
</dbReference>
<keyword evidence="9" id="KW-0411">Iron-sulfur</keyword>
<dbReference type="Pfam" id="PF00266">
    <property type="entry name" value="Aminotran_5"/>
    <property type="match status" value="1"/>
</dbReference>
<dbReference type="STRING" id="658187.LDG_8916"/>
<keyword evidence="7" id="KW-0663">Pyridoxal phosphate</keyword>
<evidence type="ECO:0000256" key="3">
    <source>
        <dbReference type="ARBA" id="ARBA00012239"/>
    </source>
</evidence>
<gene>
    <name evidence="13" type="ORF">LDG_8916</name>
</gene>
<dbReference type="InParanoid" id="G9EUC3"/>
<dbReference type="eggNOG" id="COG1104">
    <property type="taxonomic scope" value="Bacteria"/>
</dbReference>
<evidence type="ECO:0000259" key="12">
    <source>
        <dbReference type="Pfam" id="PF00266"/>
    </source>
</evidence>
<dbReference type="InterPro" id="IPR015421">
    <property type="entry name" value="PyrdxlP-dep_Trfase_major"/>
</dbReference>
<evidence type="ECO:0000256" key="11">
    <source>
        <dbReference type="RuleBase" id="RU004504"/>
    </source>
</evidence>
<name>G9EUC3_9GAMM</name>
<dbReference type="AlphaFoldDB" id="G9EUC3"/>
<keyword evidence="4" id="KW-0808">Transferase</keyword>
<evidence type="ECO:0000256" key="5">
    <source>
        <dbReference type="ARBA" id="ARBA00022714"/>
    </source>
</evidence>
<dbReference type="GO" id="GO:0031071">
    <property type="term" value="F:cysteine desulfurase activity"/>
    <property type="evidence" value="ECO:0007669"/>
    <property type="project" value="UniProtKB-EC"/>
</dbReference>
<proteinExistence type="inferred from homology"/>
<evidence type="ECO:0000256" key="2">
    <source>
        <dbReference type="ARBA" id="ARBA00006490"/>
    </source>
</evidence>
<dbReference type="EC" id="2.8.1.7" evidence="3"/>
<dbReference type="PANTHER" id="PTHR11601">
    <property type="entry name" value="CYSTEINE DESULFURYLASE FAMILY MEMBER"/>
    <property type="match status" value="1"/>
</dbReference>
<accession>G9EUC3</accession>
<dbReference type="PIRSF" id="PIRSF005572">
    <property type="entry name" value="NifS"/>
    <property type="match status" value="1"/>
</dbReference>
<dbReference type="Gene3D" id="3.90.1150.10">
    <property type="entry name" value="Aspartate Aminotransferase, domain 1"/>
    <property type="match status" value="1"/>
</dbReference>
<protein>
    <recommendedName>
        <fullName evidence="3">cysteine desulfurase</fullName>
        <ecNumber evidence="3">2.8.1.7</ecNumber>
    </recommendedName>
</protein>
<keyword evidence="6" id="KW-0479">Metal-binding</keyword>
<dbReference type="InterPro" id="IPR015424">
    <property type="entry name" value="PyrdxlP-dep_Trfase"/>
</dbReference>
<evidence type="ECO:0000256" key="1">
    <source>
        <dbReference type="ARBA" id="ARBA00001933"/>
    </source>
</evidence>
<dbReference type="InterPro" id="IPR020578">
    <property type="entry name" value="Aminotrans_V_PyrdxlP_BS"/>
</dbReference>
<comment type="catalytic activity">
    <reaction evidence="10">
        <text>(sulfur carrier)-H + L-cysteine = (sulfur carrier)-SH + L-alanine</text>
        <dbReference type="Rhea" id="RHEA:43892"/>
        <dbReference type="Rhea" id="RHEA-COMP:14737"/>
        <dbReference type="Rhea" id="RHEA-COMP:14739"/>
        <dbReference type="ChEBI" id="CHEBI:29917"/>
        <dbReference type="ChEBI" id="CHEBI:35235"/>
        <dbReference type="ChEBI" id="CHEBI:57972"/>
        <dbReference type="ChEBI" id="CHEBI:64428"/>
        <dbReference type="EC" id="2.8.1.7"/>
    </reaction>
</comment>
<dbReference type="FunFam" id="3.40.640.10:FF:000003">
    <property type="entry name" value="Cysteine desulfurase IscS"/>
    <property type="match status" value="1"/>
</dbReference>
<evidence type="ECO:0000256" key="9">
    <source>
        <dbReference type="ARBA" id="ARBA00023014"/>
    </source>
</evidence>
<dbReference type="PANTHER" id="PTHR11601:SF34">
    <property type="entry name" value="CYSTEINE DESULFURASE"/>
    <property type="match status" value="1"/>
</dbReference>
<sequence length="390" mass="42856">MNTTIKVPIYFDYMATTPVDPRVVERMIQYLGPDGDFGNPASITHDYGRTAALAVDRARAQIADSIHASPQEIIFTSGATEADNLAIIGAAHFYQNKGKHLITMSTEHKAVLDSFNRLEKEGFKVTYLDPEPDGLLDLNKLEQALQHDTILVSVMHVNNEIGVIQDIAAIGELVRNKGIIFHVDAAQSIGRLPVDLTQISVDLMSLSAHKNYGPKGVGALYVRHKPRIRLQPQTFGGGHENGLRSGTLATHQIVGMGEAFALTESMREEEQARFLKYRQRLWDGIKHLPGIQLNGDEQRRIAGNLNVSFKGLDGDSLLLALSDLAVSTMSACSSASIQPSYVLRAIGLTDELAQSSIRLSIGRFTKEEEIEYAIAVFCTQVTRLHEISPL</sequence>
<comment type="cofactor">
    <cofactor evidence="1 11">
        <name>pyridoxal 5'-phosphate</name>
        <dbReference type="ChEBI" id="CHEBI:597326"/>
    </cofactor>
</comment>
<dbReference type="Proteomes" id="UP000002770">
    <property type="component" value="Unassembled WGS sequence"/>
</dbReference>
<keyword evidence="8" id="KW-0408">Iron</keyword>
<dbReference type="HOGENOM" id="CLU_003433_0_2_6"/>
<reference evidence="13 14" key="1">
    <citation type="journal article" date="2011" name="BMC Genomics">
        <title>Insight into cross-talk between intra-amoebal pathogens.</title>
        <authorList>
            <person name="Gimenez G."/>
            <person name="Bertelli C."/>
            <person name="Moliner C."/>
            <person name="Robert C."/>
            <person name="Raoult D."/>
            <person name="Fournier P.E."/>
            <person name="Greub G."/>
        </authorList>
    </citation>
    <scope>NUCLEOTIDE SEQUENCE [LARGE SCALE GENOMIC DNA]</scope>
    <source>
        <strain evidence="13 14">LLAP12</strain>
    </source>
</reference>
<dbReference type="OrthoDB" id="9808002at2"/>
<keyword evidence="14" id="KW-1185">Reference proteome</keyword>
<evidence type="ECO:0000256" key="6">
    <source>
        <dbReference type="ARBA" id="ARBA00022723"/>
    </source>
</evidence>
<keyword evidence="5" id="KW-0001">2Fe-2S</keyword>
<dbReference type="Gene3D" id="3.40.640.10">
    <property type="entry name" value="Type I PLP-dependent aspartate aminotransferase-like (Major domain)"/>
    <property type="match status" value="1"/>
</dbReference>
<dbReference type="GO" id="GO:0051537">
    <property type="term" value="F:2 iron, 2 sulfur cluster binding"/>
    <property type="evidence" value="ECO:0007669"/>
    <property type="project" value="UniProtKB-KW"/>
</dbReference>
<dbReference type="NCBIfam" id="NF010611">
    <property type="entry name" value="PRK14012.1"/>
    <property type="match status" value="1"/>
</dbReference>
<dbReference type="FunCoup" id="G9EUC3">
    <property type="interactions" value="513"/>
</dbReference>
<dbReference type="SUPFAM" id="SSF53383">
    <property type="entry name" value="PLP-dependent transferases"/>
    <property type="match status" value="1"/>
</dbReference>
<dbReference type="InterPro" id="IPR000192">
    <property type="entry name" value="Aminotrans_V_dom"/>
</dbReference>
<evidence type="ECO:0000313" key="14">
    <source>
        <dbReference type="Proteomes" id="UP000002770"/>
    </source>
</evidence>
<evidence type="ECO:0000256" key="4">
    <source>
        <dbReference type="ARBA" id="ARBA00022679"/>
    </source>
</evidence>
<feature type="domain" description="Aminotransferase class V" evidence="12">
    <location>
        <begin position="9"/>
        <end position="372"/>
    </location>
</feature>
<evidence type="ECO:0000313" key="13">
    <source>
        <dbReference type="EMBL" id="EHL29197.1"/>
    </source>
</evidence>
<evidence type="ECO:0000256" key="10">
    <source>
        <dbReference type="ARBA" id="ARBA00050776"/>
    </source>
</evidence>
<dbReference type="PROSITE" id="PS00595">
    <property type="entry name" value="AA_TRANSFER_CLASS_5"/>
    <property type="match status" value="1"/>
</dbReference>
<dbReference type="InterPro" id="IPR015422">
    <property type="entry name" value="PyrdxlP-dep_Trfase_small"/>
</dbReference>
<evidence type="ECO:0000256" key="8">
    <source>
        <dbReference type="ARBA" id="ARBA00023004"/>
    </source>
</evidence>
<organism evidence="13 14">
    <name type="scientific">Legionella drancourtii LLAP12</name>
    <dbReference type="NCBI Taxonomy" id="658187"/>
    <lineage>
        <taxon>Bacteria</taxon>
        <taxon>Pseudomonadati</taxon>
        <taxon>Pseudomonadota</taxon>
        <taxon>Gammaproteobacteria</taxon>
        <taxon>Legionellales</taxon>
        <taxon>Legionellaceae</taxon>
        <taxon>Legionella</taxon>
    </lineage>
</organism>
<evidence type="ECO:0000256" key="7">
    <source>
        <dbReference type="ARBA" id="ARBA00022898"/>
    </source>
</evidence>
<comment type="similarity">
    <text evidence="2">Belongs to the class-V pyridoxal-phosphate-dependent aminotransferase family. NifS/IscS subfamily.</text>
</comment>